<evidence type="ECO:0000259" key="3">
    <source>
        <dbReference type="Pfam" id="PF00561"/>
    </source>
</evidence>
<dbReference type="EMBL" id="JAAOAK010000343">
    <property type="protein sequence ID" value="KAF5671955.1"/>
    <property type="molecule type" value="Genomic_DNA"/>
</dbReference>
<comment type="caution">
    <text evidence="5">The sequence shown here is derived from an EMBL/GenBank/DDBJ whole genome shotgun (WGS) entry which is preliminary data.</text>
</comment>
<dbReference type="PROSITE" id="PS01174">
    <property type="entry name" value="LIPASE_GDXG_SER"/>
    <property type="match status" value="1"/>
</dbReference>
<evidence type="ECO:0000313" key="6">
    <source>
        <dbReference type="Proteomes" id="UP000562682"/>
    </source>
</evidence>
<name>A0A8H5TM81_9HYPO</name>
<dbReference type="InterPro" id="IPR029058">
    <property type="entry name" value="AB_hydrolase_fold"/>
</dbReference>
<gene>
    <name evidence="5" type="ORF">FDENT_10801</name>
</gene>
<organism evidence="5 6">
    <name type="scientific">Fusarium denticulatum</name>
    <dbReference type="NCBI Taxonomy" id="48507"/>
    <lineage>
        <taxon>Eukaryota</taxon>
        <taxon>Fungi</taxon>
        <taxon>Dikarya</taxon>
        <taxon>Ascomycota</taxon>
        <taxon>Pezizomycotina</taxon>
        <taxon>Sordariomycetes</taxon>
        <taxon>Hypocreomycetidae</taxon>
        <taxon>Hypocreales</taxon>
        <taxon>Nectriaceae</taxon>
        <taxon>Fusarium</taxon>
        <taxon>Fusarium fujikuroi species complex</taxon>
    </lineage>
</organism>
<feature type="domain" description="AB hydrolase-1" evidence="3">
    <location>
        <begin position="338"/>
        <end position="466"/>
    </location>
</feature>
<dbReference type="InterPro" id="IPR013094">
    <property type="entry name" value="AB_hydrolase_3"/>
</dbReference>
<dbReference type="InterPro" id="IPR000073">
    <property type="entry name" value="AB_hydrolase_1"/>
</dbReference>
<protein>
    <submittedName>
        <fullName evidence="5">Haloacetate dehalogenase H-1</fullName>
    </submittedName>
</protein>
<proteinExistence type="predicted"/>
<dbReference type="SUPFAM" id="SSF53474">
    <property type="entry name" value="alpha/beta-Hydrolases"/>
    <property type="match status" value="2"/>
</dbReference>
<reference evidence="5 6" key="1">
    <citation type="submission" date="2020-05" db="EMBL/GenBank/DDBJ databases">
        <title>Identification and distribution of gene clusters putatively required for synthesis of sphingolipid metabolism inhibitors in phylogenetically diverse species of the filamentous fungus Fusarium.</title>
        <authorList>
            <person name="Kim H.-S."/>
            <person name="Busman M."/>
            <person name="Brown D.W."/>
            <person name="Divon H."/>
            <person name="Uhlig S."/>
            <person name="Proctor R.H."/>
        </authorList>
    </citation>
    <scope>NUCLEOTIDE SEQUENCE [LARGE SCALE GENOMIC DNA]</scope>
    <source>
        <strain evidence="5 6">NRRL 25311</strain>
    </source>
</reference>
<evidence type="ECO:0000313" key="5">
    <source>
        <dbReference type="EMBL" id="KAF5671955.1"/>
    </source>
</evidence>
<dbReference type="Proteomes" id="UP000562682">
    <property type="component" value="Unassembled WGS sequence"/>
</dbReference>
<dbReference type="Pfam" id="PF00561">
    <property type="entry name" value="Abhydrolase_1"/>
    <property type="match status" value="1"/>
</dbReference>
<keyword evidence="6" id="KW-1185">Reference proteome</keyword>
<dbReference type="AlphaFoldDB" id="A0A8H5TM81"/>
<evidence type="ECO:0000256" key="2">
    <source>
        <dbReference type="SAM" id="MobiDB-lite"/>
    </source>
</evidence>
<dbReference type="PANTHER" id="PTHR43329">
    <property type="entry name" value="EPOXIDE HYDROLASE"/>
    <property type="match status" value="1"/>
</dbReference>
<evidence type="ECO:0000259" key="4">
    <source>
        <dbReference type="Pfam" id="PF07859"/>
    </source>
</evidence>
<sequence>MPSISASIVTLLIKWFRANKAAQEDEEATRQDIQDTYTRPQDHRPPSSLGTNITIDRVDVQEWPLYKISTKYSQSKSQQRRALLYIHGGSFYKEIYPQHWKLAAQIASETDLDVLIPIYPLVPRPVATAQKLADGFADICRLSKQPIVSIAGDSAGGTLALSTTLHLRDTAPELFAKVRSLILIAPLLDCAVDHPEALRLAKIDFWLGVTGLRISGKMFAGDLPIKHPLVSPLYGDMDKLPPLLMFGGPMDLLCADARRLKSKLLGKDVDGAPAGSVETDRLVYVEKEGMLHVWPLLPHTFASLASVVAATSSFDTWAHGRVALQDVSIHFRYAGSGPPLLLVHGNPQHSLTWQFIGPILAQNYTVIAPDNRGAGDSSVPPDGNYTAAASAEDLKGVLDFLNVTSAYVFAHDKGVGMATALAIKYPDLVKRLALAEYVLPGFTYEQSSNPAPFWDLYQNWQLAFFQVPDLAEFLMSGKEKQFLQWYFYHGSYSGVESFSEETVNRYTSSISKPGFLRAMLGPFSSSTVYQDGNFFKAALNESRLSVPLLGMGGEASLGLKSVLKQTFEPVSSELEIDVIPKAGHWVADENPKWTAKRVAKFFGEDDDTLSKVDLDYLDDLVTLDVGFYGTKRNFALGTQHGFKGSWAIPQ</sequence>
<dbReference type="InterPro" id="IPR033140">
    <property type="entry name" value="Lipase_GDXG_put_SER_AS"/>
</dbReference>
<dbReference type="Pfam" id="PF07859">
    <property type="entry name" value="Abhydrolase_3"/>
    <property type="match status" value="1"/>
</dbReference>
<accession>A0A8H5TM81</accession>
<feature type="active site" evidence="1">
    <location>
        <position position="154"/>
    </location>
</feature>
<evidence type="ECO:0000256" key="1">
    <source>
        <dbReference type="PROSITE-ProRule" id="PRU10038"/>
    </source>
</evidence>
<dbReference type="GO" id="GO:0016787">
    <property type="term" value="F:hydrolase activity"/>
    <property type="evidence" value="ECO:0007669"/>
    <property type="project" value="InterPro"/>
</dbReference>
<dbReference type="Gene3D" id="3.40.50.1820">
    <property type="entry name" value="alpha/beta hydrolase"/>
    <property type="match status" value="2"/>
</dbReference>
<feature type="region of interest" description="Disordered" evidence="2">
    <location>
        <begin position="24"/>
        <end position="51"/>
    </location>
</feature>
<feature type="domain" description="Alpha/beta hydrolase fold-3" evidence="4">
    <location>
        <begin position="83"/>
        <end position="269"/>
    </location>
</feature>